<dbReference type="InterPro" id="IPR001469">
    <property type="entry name" value="ATP_synth_F1_dsu/esu"/>
</dbReference>
<dbReference type="CDD" id="cd12152">
    <property type="entry name" value="F1-ATPase_delta"/>
    <property type="match status" value="1"/>
</dbReference>
<dbReference type="AlphaFoldDB" id="A0A1G2MW84"/>
<name>A0A1G2MW84_9BACT</name>
<dbReference type="Proteomes" id="UP000177943">
    <property type="component" value="Unassembled WGS sequence"/>
</dbReference>
<evidence type="ECO:0000256" key="2">
    <source>
        <dbReference type="ARBA" id="ARBA00005712"/>
    </source>
</evidence>
<evidence type="ECO:0000259" key="7">
    <source>
        <dbReference type="Pfam" id="PF02823"/>
    </source>
</evidence>
<keyword evidence="6" id="KW-0066">ATP synthesis</keyword>
<dbReference type="EMBL" id="MHRP01000020">
    <property type="protein sequence ID" value="OHA27201.1"/>
    <property type="molecule type" value="Genomic_DNA"/>
</dbReference>
<comment type="similarity">
    <text evidence="2">Belongs to the ATPase epsilon chain family.</text>
</comment>
<dbReference type="GO" id="GO:0012505">
    <property type="term" value="C:endomembrane system"/>
    <property type="evidence" value="ECO:0007669"/>
    <property type="project" value="UniProtKB-SubCell"/>
</dbReference>
<evidence type="ECO:0000256" key="4">
    <source>
        <dbReference type="ARBA" id="ARBA00023065"/>
    </source>
</evidence>
<keyword evidence="4" id="KW-0406">Ion transport</keyword>
<dbReference type="Pfam" id="PF02823">
    <property type="entry name" value="ATP-synt_DE_N"/>
    <property type="match status" value="1"/>
</dbReference>
<dbReference type="InterPro" id="IPR036771">
    <property type="entry name" value="ATPsynth_dsu/esu_N"/>
</dbReference>
<dbReference type="Gene3D" id="2.60.15.10">
    <property type="entry name" value="F0F1 ATP synthase delta/epsilon subunit, N-terminal"/>
    <property type="match status" value="1"/>
</dbReference>
<evidence type="ECO:0000313" key="9">
    <source>
        <dbReference type="Proteomes" id="UP000177943"/>
    </source>
</evidence>
<keyword evidence="6" id="KW-0139">CF(1)</keyword>
<dbReference type="GO" id="GO:0046933">
    <property type="term" value="F:proton-transporting ATP synthase activity, rotational mechanism"/>
    <property type="evidence" value="ECO:0007669"/>
    <property type="project" value="InterPro"/>
</dbReference>
<dbReference type="GO" id="GO:0045259">
    <property type="term" value="C:proton-transporting ATP synthase complex"/>
    <property type="evidence" value="ECO:0007669"/>
    <property type="project" value="UniProtKB-KW"/>
</dbReference>
<dbReference type="InterPro" id="IPR020546">
    <property type="entry name" value="ATP_synth_F1_dsu/esu_N"/>
</dbReference>
<proteinExistence type="inferred from homology"/>
<comment type="subcellular location">
    <subcellularLocation>
        <location evidence="1">Endomembrane system</location>
        <topology evidence="1">Peripheral membrane protein</topology>
    </subcellularLocation>
</comment>
<keyword evidence="3" id="KW-0813">Transport</keyword>
<comment type="caution">
    <text evidence="8">The sequence shown here is derived from an EMBL/GenBank/DDBJ whole genome shotgun (WGS) entry which is preliminary data.</text>
</comment>
<evidence type="ECO:0000256" key="6">
    <source>
        <dbReference type="ARBA" id="ARBA00023196"/>
    </source>
</evidence>
<sequence length="77" mass="8620">MKLYIYSLEKILFEGDAEKLTLPAEEGEITILRGHIPLVTTLSKGEIRYTNGNKKETISIESGFAHIDQKKSIVLVS</sequence>
<evidence type="ECO:0000256" key="3">
    <source>
        <dbReference type="ARBA" id="ARBA00022448"/>
    </source>
</evidence>
<protein>
    <recommendedName>
        <fullName evidence="7">ATP synthase F1 complex delta/epsilon subunit N-terminal domain-containing protein</fullName>
    </recommendedName>
</protein>
<evidence type="ECO:0000256" key="5">
    <source>
        <dbReference type="ARBA" id="ARBA00023136"/>
    </source>
</evidence>
<evidence type="ECO:0000313" key="8">
    <source>
        <dbReference type="EMBL" id="OHA27201.1"/>
    </source>
</evidence>
<reference evidence="8 9" key="1">
    <citation type="journal article" date="2016" name="Nat. Commun.">
        <title>Thousands of microbial genomes shed light on interconnected biogeochemical processes in an aquifer system.</title>
        <authorList>
            <person name="Anantharaman K."/>
            <person name="Brown C.T."/>
            <person name="Hug L.A."/>
            <person name="Sharon I."/>
            <person name="Castelle C.J."/>
            <person name="Probst A.J."/>
            <person name="Thomas B.C."/>
            <person name="Singh A."/>
            <person name="Wilkins M.J."/>
            <person name="Karaoz U."/>
            <person name="Brodie E.L."/>
            <person name="Williams K.H."/>
            <person name="Hubbard S.S."/>
            <person name="Banfield J.F."/>
        </authorList>
    </citation>
    <scope>NUCLEOTIDE SEQUENCE [LARGE SCALE GENOMIC DNA]</scope>
</reference>
<gene>
    <name evidence="8" type="ORF">A3D56_01965</name>
</gene>
<organism evidence="8 9">
    <name type="scientific">Candidatus Taylorbacteria bacterium RIFCSPHIGHO2_02_FULL_45_35</name>
    <dbReference type="NCBI Taxonomy" id="1802311"/>
    <lineage>
        <taxon>Bacteria</taxon>
        <taxon>Candidatus Tayloriibacteriota</taxon>
    </lineage>
</organism>
<evidence type="ECO:0000256" key="1">
    <source>
        <dbReference type="ARBA" id="ARBA00004184"/>
    </source>
</evidence>
<accession>A0A1G2MW84</accession>
<keyword evidence="5" id="KW-0472">Membrane</keyword>
<dbReference type="SUPFAM" id="SSF51344">
    <property type="entry name" value="Epsilon subunit of F1F0-ATP synthase N-terminal domain"/>
    <property type="match status" value="1"/>
</dbReference>
<feature type="domain" description="ATP synthase F1 complex delta/epsilon subunit N-terminal" evidence="7">
    <location>
        <begin position="1"/>
        <end position="76"/>
    </location>
</feature>